<reference evidence="1" key="1">
    <citation type="journal article" date="2014" name="Front. Microbiol.">
        <title>High frequency of phylogenetically diverse reductive dehalogenase-homologous genes in deep subseafloor sedimentary metagenomes.</title>
        <authorList>
            <person name="Kawai M."/>
            <person name="Futagami T."/>
            <person name="Toyoda A."/>
            <person name="Takaki Y."/>
            <person name="Nishi S."/>
            <person name="Hori S."/>
            <person name="Arai W."/>
            <person name="Tsubouchi T."/>
            <person name="Morono Y."/>
            <person name="Uchiyama I."/>
            <person name="Ito T."/>
            <person name="Fujiyama A."/>
            <person name="Inagaki F."/>
            <person name="Takami H."/>
        </authorList>
    </citation>
    <scope>NUCLEOTIDE SEQUENCE</scope>
    <source>
        <strain evidence="1">Expedition CK06-06</strain>
    </source>
</reference>
<gene>
    <name evidence="1" type="ORF">S12H4_62430</name>
</gene>
<feature type="non-terminal residue" evidence="1">
    <location>
        <position position="1"/>
    </location>
</feature>
<evidence type="ECO:0000313" key="1">
    <source>
        <dbReference type="EMBL" id="GAJ18683.1"/>
    </source>
</evidence>
<dbReference type="EMBL" id="BARW01041877">
    <property type="protein sequence ID" value="GAJ18683.1"/>
    <property type="molecule type" value="Genomic_DNA"/>
</dbReference>
<dbReference type="AlphaFoldDB" id="X1UMH8"/>
<organism evidence="1">
    <name type="scientific">marine sediment metagenome</name>
    <dbReference type="NCBI Taxonomy" id="412755"/>
    <lineage>
        <taxon>unclassified sequences</taxon>
        <taxon>metagenomes</taxon>
        <taxon>ecological metagenomes</taxon>
    </lineage>
</organism>
<feature type="non-terminal residue" evidence="1">
    <location>
        <position position="83"/>
    </location>
</feature>
<protein>
    <submittedName>
        <fullName evidence="1">Uncharacterized protein</fullName>
    </submittedName>
</protein>
<accession>X1UMH8</accession>
<proteinExistence type="predicted"/>
<name>X1UMH8_9ZZZZ</name>
<comment type="caution">
    <text evidence="1">The sequence shown here is derived from an EMBL/GenBank/DDBJ whole genome shotgun (WGS) entry which is preliminary data.</text>
</comment>
<sequence>YHLYRPVKPNAEKPNLDIDWGIDMDLVAKPDHRYKLYPKLEAIAGIQWSDARVLEHLDTLLRAVAALDRRQEAKQEDFALLYR</sequence>